<reference evidence="3 4" key="1">
    <citation type="submission" date="2016-07" db="EMBL/GenBank/DDBJ databases">
        <title>Comparative genomics of the entomopathogenic fungus Beauveria bassiana.</title>
        <authorList>
            <person name="Valero Jimenez C.A."/>
            <person name="Zwaan B.J."/>
            <person name="Van Kan J.A."/>
            <person name="Takken W."/>
            <person name="Debets A.J."/>
            <person name="Schoustra S.E."/>
            <person name="Koenraadt C.J."/>
        </authorList>
    </citation>
    <scope>NUCLEOTIDE SEQUENCE [LARGE SCALE GENOMIC DNA]</scope>
    <source>
        <strain evidence="3 4">ARSEF 8028</strain>
    </source>
</reference>
<evidence type="ECO:0000313" key="3">
    <source>
        <dbReference type="EMBL" id="PQK08406.1"/>
    </source>
</evidence>
<evidence type="ECO:0000256" key="2">
    <source>
        <dbReference type="SAM" id="Phobius"/>
    </source>
</evidence>
<evidence type="ECO:0000313" key="4">
    <source>
        <dbReference type="Proteomes" id="UP000237441"/>
    </source>
</evidence>
<comment type="caution">
    <text evidence="3">The sequence shown here is derived from an EMBL/GenBank/DDBJ whole genome shotgun (WGS) entry which is preliminary data.</text>
</comment>
<evidence type="ECO:0000256" key="1">
    <source>
        <dbReference type="SAM" id="MobiDB-lite"/>
    </source>
</evidence>
<keyword evidence="2" id="KW-0812">Transmembrane</keyword>
<dbReference type="Proteomes" id="UP000237441">
    <property type="component" value="Unassembled WGS sequence"/>
</dbReference>
<name>A0A2S7XWX9_BEABA</name>
<feature type="region of interest" description="Disordered" evidence="1">
    <location>
        <begin position="306"/>
        <end position="332"/>
    </location>
</feature>
<organism evidence="3 4">
    <name type="scientific">Beauveria bassiana</name>
    <name type="common">White muscardine disease fungus</name>
    <name type="synonym">Tritirachium shiotae</name>
    <dbReference type="NCBI Taxonomy" id="176275"/>
    <lineage>
        <taxon>Eukaryota</taxon>
        <taxon>Fungi</taxon>
        <taxon>Dikarya</taxon>
        <taxon>Ascomycota</taxon>
        <taxon>Pezizomycotina</taxon>
        <taxon>Sordariomycetes</taxon>
        <taxon>Hypocreomycetidae</taxon>
        <taxon>Hypocreales</taxon>
        <taxon>Cordycipitaceae</taxon>
        <taxon>Beauveria</taxon>
    </lineage>
</organism>
<dbReference type="AlphaFoldDB" id="A0A2S7XWX9"/>
<gene>
    <name evidence="3" type="ORF">BB8028_0001g04830</name>
</gene>
<feature type="transmembrane region" description="Helical" evidence="2">
    <location>
        <begin position="197"/>
        <end position="216"/>
    </location>
</feature>
<dbReference type="OrthoDB" id="5417811at2759"/>
<keyword evidence="2" id="KW-0472">Membrane</keyword>
<keyword evidence="2" id="KW-1133">Transmembrane helix</keyword>
<dbReference type="EMBL" id="JRHA01000001">
    <property type="protein sequence ID" value="PQK08406.1"/>
    <property type="molecule type" value="Genomic_DNA"/>
</dbReference>
<proteinExistence type="predicted"/>
<protein>
    <submittedName>
        <fullName evidence="3">Uncharacterized protein</fullName>
    </submittedName>
</protein>
<feature type="compositionally biased region" description="Polar residues" evidence="1">
    <location>
        <begin position="76"/>
        <end position="97"/>
    </location>
</feature>
<feature type="region of interest" description="Disordered" evidence="1">
    <location>
        <begin position="62"/>
        <end position="105"/>
    </location>
</feature>
<accession>A0A2S7XWX9</accession>
<sequence length="359" mass="40211">MFSSRAERIRRDLIHRAHAERGNVMERGDVTHELPQASKSRPSRLTEALLRPLRLFRQPVIVAEGNRQHPNIPKSPRTTALGSSTQQRTESRATSTEPAEVTEPSPAFVAEAISSRLSFEIRPEQQNSDQNHGRGPVKKVQGGTRKRRFLFCLPWINSVRIRVVLLHCITSGLFVLLLLAVYLGLSLTQHIQTNELTVLLLLIIVASTMFFCYNMVRLCRAVLRGNKPSNTASRERRARTPADMLRTGYAVPRRPIQVLLAHDEGADGGENATNKLTPPAYGFWRESVRMDPNRLYWQRNEAARRQEPALGTESQLEFAARSGRRPPSYASEDGVSYVVDAMTVSAASTVTASREPVGR</sequence>
<feature type="transmembrane region" description="Helical" evidence="2">
    <location>
        <begin position="163"/>
        <end position="185"/>
    </location>
</feature>